<keyword evidence="1" id="KW-0479">Metal-binding</keyword>
<dbReference type="Proteomes" id="UP000327013">
    <property type="component" value="Unassembled WGS sequence"/>
</dbReference>
<evidence type="ECO:0000256" key="2">
    <source>
        <dbReference type="SAM" id="MobiDB-lite"/>
    </source>
</evidence>
<feature type="region of interest" description="Disordered" evidence="2">
    <location>
        <begin position="498"/>
        <end position="529"/>
    </location>
</feature>
<dbReference type="OrthoDB" id="5355510at2759"/>
<reference evidence="4 5" key="1">
    <citation type="submission" date="2019-06" db="EMBL/GenBank/DDBJ databases">
        <title>A chromosomal-level reference genome of Carpinus fangiana (Coryloideae, Betulaceae).</title>
        <authorList>
            <person name="Yang X."/>
            <person name="Wang Z."/>
            <person name="Zhang L."/>
            <person name="Hao G."/>
            <person name="Liu J."/>
            <person name="Yang Y."/>
        </authorList>
    </citation>
    <scope>NUCLEOTIDE SEQUENCE [LARGE SCALE GENOMIC DNA]</scope>
    <source>
        <strain evidence="4">Cfa_2016G</strain>
        <tissue evidence="4">Leaf</tissue>
    </source>
</reference>
<dbReference type="InterPro" id="IPR000571">
    <property type="entry name" value="Znf_CCCH"/>
</dbReference>
<evidence type="ECO:0000256" key="1">
    <source>
        <dbReference type="PROSITE-ProRule" id="PRU00723"/>
    </source>
</evidence>
<organism evidence="4 5">
    <name type="scientific">Carpinus fangiana</name>
    <dbReference type="NCBI Taxonomy" id="176857"/>
    <lineage>
        <taxon>Eukaryota</taxon>
        <taxon>Viridiplantae</taxon>
        <taxon>Streptophyta</taxon>
        <taxon>Embryophyta</taxon>
        <taxon>Tracheophyta</taxon>
        <taxon>Spermatophyta</taxon>
        <taxon>Magnoliopsida</taxon>
        <taxon>eudicotyledons</taxon>
        <taxon>Gunneridae</taxon>
        <taxon>Pentapetalae</taxon>
        <taxon>rosids</taxon>
        <taxon>fabids</taxon>
        <taxon>Fagales</taxon>
        <taxon>Betulaceae</taxon>
        <taxon>Carpinus</taxon>
    </lineage>
</organism>
<evidence type="ECO:0000259" key="3">
    <source>
        <dbReference type="PROSITE" id="PS50103"/>
    </source>
</evidence>
<keyword evidence="1" id="KW-0863">Zinc-finger</keyword>
<comment type="caution">
    <text evidence="4">The sequence shown here is derived from an EMBL/GenBank/DDBJ whole genome shotgun (WGS) entry which is preliminary data.</text>
</comment>
<sequence length="549" mass="60357">MTPIPDLCTPNDTWSIPDILERITRPAHEPVLIYCIRNEDGSFIPMVPAHDMAFDRIGSATQRQLNAQARQNVAHSVENDQIPSENWDPATRSRSLKSFNVAPSVNCFHSKPLEKLNISGHRNRSNDNGSNCNKAPAHDLLEKCGPSKTQVLSKDPGIISVARDAPALETKAVASASSTPYSRGEAISWRRPPPSGIEPDLSKKVYCSHWIWKGECAYGQQGCLYKHEMPNKETLATIGIHHIPKWWQELQMFNKDNNKPQNKGHMPFKSNGTKTPRKPVLETSKHAGSVDHGQKRKFPYRNKQNTGIAPHPRSMMESKHAPQDQPNVLSRRSSTDSNLLISEYPSLPPSNKTCEMNITSRSDSGFSRTNTSTETKSKVSSLEGAEFTLEELIASNVPAGPGTKVEELGHSSVNLARAGHILVPRCDLERPLSPSQVHTKRFVDQSHHEPSSHSCGSAPGREKTRPKANRRPYAKYIKNAADGLHDALQASQVATCNTGAKQKRKARVGKADTTVPVAGEPNTGSMSSYSGEALYSGDCSIGFLNRGHD</sequence>
<name>A0A5N6L1X0_9ROSI</name>
<evidence type="ECO:0000313" key="5">
    <source>
        <dbReference type="Proteomes" id="UP000327013"/>
    </source>
</evidence>
<feature type="compositionally biased region" description="Basic and acidic residues" evidence="2">
    <location>
        <begin position="441"/>
        <end position="451"/>
    </location>
</feature>
<feature type="region of interest" description="Disordered" evidence="2">
    <location>
        <begin position="360"/>
        <end position="379"/>
    </location>
</feature>
<gene>
    <name evidence="4" type="ORF">FH972_025748</name>
</gene>
<dbReference type="AlphaFoldDB" id="A0A5N6L1X0"/>
<evidence type="ECO:0000313" key="4">
    <source>
        <dbReference type="EMBL" id="KAB8576220.1"/>
    </source>
</evidence>
<proteinExistence type="predicted"/>
<feature type="compositionally biased region" description="Polar residues" evidence="2">
    <location>
        <begin position="324"/>
        <end position="336"/>
    </location>
</feature>
<feature type="compositionally biased region" description="Basic and acidic residues" evidence="2">
    <location>
        <begin position="279"/>
        <end position="293"/>
    </location>
</feature>
<accession>A0A5N6L1X0</accession>
<dbReference type="GO" id="GO:0008270">
    <property type="term" value="F:zinc ion binding"/>
    <property type="evidence" value="ECO:0007669"/>
    <property type="project" value="UniProtKB-KW"/>
</dbReference>
<dbReference type="EMBL" id="VIBQ01000066">
    <property type="protein sequence ID" value="KAB8576220.1"/>
    <property type="molecule type" value="Genomic_DNA"/>
</dbReference>
<feature type="domain" description="C3H1-type" evidence="3">
    <location>
        <begin position="201"/>
        <end position="230"/>
    </location>
</feature>
<feature type="region of interest" description="Disordered" evidence="2">
    <location>
        <begin position="255"/>
        <end position="336"/>
    </location>
</feature>
<feature type="zinc finger region" description="C3H1-type" evidence="1">
    <location>
        <begin position="201"/>
        <end position="230"/>
    </location>
</feature>
<keyword evidence="1" id="KW-0862">Zinc</keyword>
<feature type="region of interest" description="Disordered" evidence="2">
    <location>
        <begin position="437"/>
        <end position="469"/>
    </location>
</feature>
<keyword evidence="5" id="KW-1185">Reference proteome</keyword>
<protein>
    <recommendedName>
        <fullName evidence="3">C3H1-type domain-containing protein</fullName>
    </recommendedName>
</protein>
<dbReference type="PROSITE" id="PS50103">
    <property type="entry name" value="ZF_C3H1"/>
    <property type="match status" value="1"/>
</dbReference>